<name>A0A9P8T4B4_9ASCO</name>
<proteinExistence type="predicted"/>
<dbReference type="EMBL" id="JAEUBE010000295">
    <property type="protein sequence ID" value="KAH3665763.1"/>
    <property type="molecule type" value="Genomic_DNA"/>
</dbReference>
<sequence length="464" mass="52128">MDVEVIESRDEIHLDPENEVSVEEADIELESVGSLLDDDMEQPIAATVSEQGQHKDSVEETIEDGESELEYESDEVELEDEGNEDVLEETEEQAKDEVEDYTEEKDEVVGLTDEESQEHDELEQLDQTNNATKEEGEEGEEADEEEEVGEGDDLLEETNEENTNVPDSLPIYIDLGTEVFKLVQPAVPEEADFQELSVLFDEDIFDLSLSLFFSRVREKQKFRNDQELILKCCSLGDLAIEEDAVHCGKLKLDDLIKLFIGLRTNSDNPDLYKYIQFEVLTRSRFISRYERLQSQLVSGKGLESVEWEETPDNLPLQSDFLIILGLLNNSILLGQDELDVGWRRLVSVDSTVCSESSSSLFWSLVDLDVGDDKFRSVKTLGLSVGFSVHKQTLDEFDTLGWPSGLGDTKLFSLSSSTNRSVESSEWNGSLVVQNLVQVLFGFLEFPSLDSLGGFSGVLEGHSQV</sequence>
<keyword evidence="3" id="KW-1185">Reference proteome</keyword>
<dbReference type="Pfam" id="PF10336">
    <property type="entry name" value="DUF2420"/>
    <property type="match status" value="1"/>
</dbReference>
<evidence type="ECO:0000256" key="1">
    <source>
        <dbReference type="SAM" id="MobiDB-lite"/>
    </source>
</evidence>
<feature type="region of interest" description="Disordered" evidence="1">
    <location>
        <begin position="1"/>
        <end position="24"/>
    </location>
</feature>
<dbReference type="AlphaFoldDB" id="A0A9P8T4B4"/>
<dbReference type="InterPro" id="IPR018822">
    <property type="entry name" value="UPF0646"/>
</dbReference>
<feature type="compositionally biased region" description="Basic and acidic residues" evidence="1">
    <location>
        <begin position="1"/>
        <end position="16"/>
    </location>
</feature>
<evidence type="ECO:0000313" key="3">
    <source>
        <dbReference type="Proteomes" id="UP000769157"/>
    </source>
</evidence>
<dbReference type="OrthoDB" id="2507795at2759"/>
<protein>
    <submittedName>
        <fullName evidence="2">Uncharacterized protein</fullName>
    </submittedName>
</protein>
<dbReference type="Proteomes" id="UP000769157">
    <property type="component" value="Unassembled WGS sequence"/>
</dbReference>
<gene>
    <name evidence="2" type="ORF">OGAPHI_003951</name>
</gene>
<accession>A0A9P8T4B4</accession>
<reference evidence="2" key="1">
    <citation type="journal article" date="2021" name="Open Biol.">
        <title>Shared evolutionary footprints suggest mitochondrial oxidative damage underlies multiple complex I losses in fungi.</title>
        <authorList>
            <person name="Schikora-Tamarit M.A."/>
            <person name="Marcet-Houben M."/>
            <person name="Nosek J."/>
            <person name="Gabaldon T."/>
        </authorList>
    </citation>
    <scope>NUCLEOTIDE SEQUENCE</scope>
    <source>
        <strain evidence="2">CBS6075</strain>
    </source>
</reference>
<feature type="compositionally biased region" description="Acidic residues" evidence="1">
    <location>
        <begin position="97"/>
        <end position="124"/>
    </location>
</feature>
<dbReference type="RefSeq" id="XP_046060967.1">
    <property type="nucleotide sequence ID" value="XM_046204977.1"/>
</dbReference>
<feature type="compositionally biased region" description="Acidic residues" evidence="1">
    <location>
        <begin position="135"/>
        <end position="160"/>
    </location>
</feature>
<dbReference type="GeneID" id="70235916"/>
<comment type="caution">
    <text evidence="2">The sequence shown here is derived from an EMBL/GenBank/DDBJ whole genome shotgun (WGS) entry which is preliminary data.</text>
</comment>
<evidence type="ECO:0000313" key="2">
    <source>
        <dbReference type="EMBL" id="KAH3665763.1"/>
    </source>
</evidence>
<feature type="compositionally biased region" description="Acidic residues" evidence="1">
    <location>
        <begin position="59"/>
        <end position="91"/>
    </location>
</feature>
<organism evidence="2 3">
    <name type="scientific">Ogataea philodendri</name>
    <dbReference type="NCBI Taxonomy" id="1378263"/>
    <lineage>
        <taxon>Eukaryota</taxon>
        <taxon>Fungi</taxon>
        <taxon>Dikarya</taxon>
        <taxon>Ascomycota</taxon>
        <taxon>Saccharomycotina</taxon>
        <taxon>Pichiomycetes</taxon>
        <taxon>Pichiales</taxon>
        <taxon>Pichiaceae</taxon>
        <taxon>Ogataea</taxon>
    </lineage>
</organism>
<reference evidence="2" key="2">
    <citation type="submission" date="2021-01" db="EMBL/GenBank/DDBJ databases">
        <authorList>
            <person name="Schikora-Tamarit M.A."/>
        </authorList>
    </citation>
    <scope>NUCLEOTIDE SEQUENCE</scope>
    <source>
        <strain evidence="2">CBS6075</strain>
    </source>
</reference>
<feature type="region of interest" description="Disordered" evidence="1">
    <location>
        <begin position="46"/>
        <end position="169"/>
    </location>
</feature>